<evidence type="ECO:0000313" key="3">
    <source>
        <dbReference type="Proteomes" id="UP000799539"/>
    </source>
</evidence>
<feature type="region of interest" description="Disordered" evidence="1">
    <location>
        <begin position="48"/>
        <end position="74"/>
    </location>
</feature>
<proteinExistence type="predicted"/>
<feature type="compositionally biased region" description="Low complexity" evidence="1">
    <location>
        <begin position="48"/>
        <end position="59"/>
    </location>
</feature>
<reference evidence="2" key="1">
    <citation type="journal article" date="2020" name="Stud. Mycol.">
        <title>101 Dothideomycetes genomes: a test case for predicting lifestyles and emergence of pathogens.</title>
        <authorList>
            <person name="Haridas S."/>
            <person name="Albert R."/>
            <person name="Binder M."/>
            <person name="Bloem J."/>
            <person name="Labutti K."/>
            <person name="Salamov A."/>
            <person name="Andreopoulos B."/>
            <person name="Baker S."/>
            <person name="Barry K."/>
            <person name="Bills G."/>
            <person name="Bluhm B."/>
            <person name="Cannon C."/>
            <person name="Castanera R."/>
            <person name="Culley D."/>
            <person name="Daum C."/>
            <person name="Ezra D."/>
            <person name="Gonzalez J."/>
            <person name="Henrissat B."/>
            <person name="Kuo A."/>
            <person name="Liang C."/>
            <person name="Lipzen A."/>
            <person name="Lutzoni F."/>
            <person name="Magnuson J."/>
            <person name="Mondo S."/>
            <person name="Nolan M."/>
            <person name="Ohm R."/>
            <person name="Pangilinan J."/>
            <person name="Park H.-J."/>
            <person name="Ramirez L."/>
            <person name="Alfaro M."/>
            <person name="Sun H."/>
            <person name="Tritt A."/>
            <person name="Yoshinaga Y."/>
            <person name="Zwiers L.-H."/>
            <person name="Turgeon B."/>
            <person name="Goodwin S."/>
            <person name="Spatafora J."/>
            <person name="Crous P."/>
            <person name="Grigoriev I."/>
        </authorList>
    </citation>
    <scope>NUCLEOTIDE SEQUENCE</scope>
    <source>
        <strain evidence="2">SCOH1-5</strain>
    </source>
</reference>
<dbReference type="AlphaFoldDB" id="A0A6A6FUZ3"/>
<gene>
    <name evidence="2" type="ORF">CERZMDRAFT_81227</name>
</gene>
<keyword evidence="3" id="KW-1185">Reference proteome</keyword>
<accession>A0A6A6FUZ3</accession>
<evidence type="ECO:0000313" key="2">
    <source>
        <dbReference type="EMBL" id="KAF2217296.1"/>
    </source>
</evidence>
<sequence length="102" mass="10970">MAETTYRDQIQRSKGYTTMIDNGGKGLSISLSPLLILSTGKFDWCPRETAQASSAAATEGSNSRHSQYEDARNGAKYDASTSLYGIGAQFETSPGRNHAYPG</sequence>
<organism evidence="2 3">
    <name type="scientific">Cercospora zeae-maydis SCOH1-5</name>
    <dbReference type="NCBI Taxonomy" id="717836"/>
    <lineage>
        <taxon>Eukaryota</taxon>
        <taxon>Fungi</taxon>
        <taxon>Dikarya</taxon>
        <taxon>Ascomycota</taxon>
        <taxon>Pezizomycotina</taxon>
        <taxon>Dothideomycetes</taxon>
        <taxon>Dothideomycetidae</taxon>
        <taxon>Mycosphaerellales</taxon>
        <taxon>Mycosphaerellaceae</taxon>
        <taxon>Cercospora</taxon>
    </lineage>
</organism>
<name>A0A6A6FUZ3_9PEZI</name>
<dbReference type="EMBL" id="ML992663">
    <property type="protein sequence ID" value="KAF2217296.1"/>
    <property type="molecule type" value="Genomic_DNA"/>
</dbReference>
<dbReference type="Proteomes" id="UP000799539">
    <property type="component" value="Unassembled WGS sequence"/>
</dbReference>
<protein>
    <submittedName>
        <fullName evidence="2">Uncharacterized protein</fullName>
    </submittedName>
</protein>
<evidence type="ECO:0000256" key="1">
    <source>
        <dbReference type="SAM" id="MobiDB-lite"/>
    </source>
</evidence>